<dbReference type="STRING" id="857087.Metme_1115"/>
<keyword evidence="1" id="KW-0732">Signal</keyword>
<dbReference type="CDD" id="cd13653">
    <property type="entry name" value="PBP2_phosphate_like_1"/>
    <property type="match status" value="1"/>
</dbReference>
<evidence type="ECO:0000313" key="4">
    <source>
        <dbReference type="Proteomes" id="UP000008888"/>
    </source>
</evidence>
<dbReference type="AlphaFoldDB" id="F9ZVS1"/>
<reference evidence="3 4" key="1">
    <citation type="journal article" date="2011" name="J. Bacteriol.">
        <title>Complete Genome Sequence of the Aerobic Marine Methanotroph Methylomonas methanica MC09.</title>
        <authorList>
            <person name="Boden R."/>
            <person name="Cunliffe M."/>
            <person name="Scanlan J."/>
            <person name="Moussard H."/>
            <person name="Kits K.D."/>
            <person name="Klotz M.G."/>
            <person name="Jetten M.S."/>
            <person name="Vuilleumier S."/>
            <person name="Han J."/>
            <person name="Peters L."/>
            <person name="Mikhailova N."/>
            <person name="Teshima H."/>
            <person name="Tapia R."/>
            <person name="Kyrpides N."/>
            <person name="Ivanova N."/>
            <person name="Pagani I."/>
            <person name="Cheng J.F."/>
            <person name="Goodwin L."/>
            <person name="Han C."/>
            <person name="Hauser L."/>
            <person name="Land M.L."/>
            <person name="Lapidus A."/>
            <person name="Lucas S."/>
            <person name="Pitluck S."/>
            <person name="Woyke T."/>
            <person name="Stein L."/>
            <person name="Murrell J.C."/>
        </authorList>
    </citation>
    <scope>NUCLEOTIDE SEQUENCE [LARGE SCALE GENOMIC DNA]</scope>
    <source>
        <strain evidence="3 4">MC09</strain>
    </source>
</reference>
<dbReference type="SUPFAM" id="SSF53850">
    <property type="entry name" value="Periplasmic binding protein-like II"/>
    <property type="match status" value="1"/>
</dbReference>
<evidence type="ECO:0000313" key="3">
    <source>
        <dbReference type="EMBL" id="AEF99549.1"/>
    </source>
</evidence>
<dbReference type="InterPro" id="IPR024370">
    <property type="entry name" value="PBP_domain"/>
</dbReference>
<reference key="2">
    <citation type="submission" date="2011-05" db="EMBL/GenBank/DDBJ databases">
        <title>Complete genome sequence of the aerobic marine methanotroph Methylomonas methanica MC09.</title>
        <authorList>
            <person name="Boden R."/>
            <person name="Cunliffe M."/>
            <person name="Scanlan J."/>
            <person name="Moussard H."/>
            <person name="Kits K.D."/>
            <person name="Klotz M."/>
            <person name="Jetten M."/>
            <person name="Vuilleumier S."/>
            <person name="Han J."/>
            <person name="Peters L."/>
            <person name="Mikhailova N."/>
            <person name="Teshima H."/>
            <person name="Tapia R."/>
            <person name="Kyrpides N."/>
            <person name="Ivanova N."/>
            <person name="Pagani I."/>
            <person name="Cheng J.-F."/>
            <person name="Goodwin L."/>
            <person name="Han C."/>
            <person name="Hauser L."/>
            <person name="Land M."/>
            <person name="Lapidus A."/>
            <person name="Lucas S."/>
            <person name="Pitluck S."/>
            <person name="Woyke T."/>
            <person name="Stein L.Y."/>
            <person name="Murrell C."/>
        </authorList>
    </citation>
    <scope>NUCLEOTIDE SEQUENCE</scope>
    <source>
        <strain>MC09</strain>
    </source>
</reference>
<gene>
    <name evidence="3" type="ordered locus">Metme_1115</name>
</gene>
<dbReference type="eggNOG" id="COG0226">
    <property type="taxonomic scope" value="Bacteria"/>
</dbReference>
<dbReference type="Pfam" id="PF12849">
    <property type="entry name" value="PBP_like_2"/>
    <property type="match status" value="1"/>
</dbReference>
<dbReference type="RefSeq" id="WP_013817814.1">
    <property type="nucleotide sequence ID" value="NC_015572.1"/>
</dbReference>
<accession>F9ZVS1</accession>
<dbReference type="PANTHER" id="PTHR30570">
    <property type="entry name" value="PERIPLASMIC PHOSPHATE BINDING COMPONENT OF PHOSPHATE ABC TRANSPORTER"/>
    <property type="match status" value="1"/>
</dbReference>
<proteinExistence type="predicted"/>
<dbReference type="PANTHER" id="PTHR30570:SF1">
    <property type="entry name" value="PHOSPHATE-BINDING PROTEIN PSTS"/>
    <property type="match status" value="1"/>
</dbReference>
<dbReference type="EMBL" id="CP002738">
    <property type="protein sequence ID" value="AEF99549.1"/>
    <property type="molecule type" value="Genomic_DNA"/>
</dbReference>
<keyword evidence="4" id="KW-1185">Reference proteome</keyword>
<dbReference type="HOGENOM" id="CLU_026228_5_1_6"/>
<name>F9ZVS1_METMM</name>
<evidence type="ECO:0000259" key="2">
    <source>
        <dbReference type="Pfam" id="PF12849"/>
    </source>
</evidence>
<organism evidence="3 4">
    <name type="scientific">Methylomonas methanica (strain DSM 25384 / MC09)</name>
    <dbReference type="NCBI Taxonomy" id="857087"/>
    <lineage>
        <taxon>Bacteria</taxon>
        <taxon>Pseudomonadati</taxon>
        <taxon>Pseudomonadota</taxon>
        <taxon>Gammaproteobacteria</taxon>
        <taxon>Methylococcales</taxon>
        <taxon>Methylococcaceae</taxon>
        <taxon>Methylomonas</taxon>
    </lineage>
</organism>
<evidence type="ECO:0000256" key="1">
    <source>
        <dbReference type="ARBA" id="ARBA00022729"/>
    </source>
</evidence>
<dbReference type="InterPro" id="IPR050811">
    <property type="entry name" value="Phosphate_ABC_transporter"/>
</dbReference>
<dbReference type="KEGG" id="mmt:Metme_1115"/>
<dbReference type="OrthoDB" id="9801510at2"/>
<feature type="domain" description="PBP" evidence="2">
    <location>
        <begin position="32"/>
        <end position="266"/>
    </location>
</feature>
<dbReference type="Proteomes" id="UP000008888">
    <property type="component" value="Chromosome"/>
</dbReference>
<sequence>MKKAIGAVVLLSLILAAAYFTNLLNLPGTETAEAAASHAEKLVLTGSSTVAPLAAEIGKRFESQHPNVRIDVQTGGSSRGVNDARSDLADIGMASRALKPEEAELKSYTIALDGISIIVNATNPVTALDKQQIIDVFTGKITNWNALGGNDAPITVVNKAEGRSTLELFLHYFGLNNTDIKAQVVIGDNQQGIKTVAGNPDAIGYVSVGAAEYEAGHAVAIKLLPLDGIAASVENVRNGSFPLSRPLNLVTKTEPSGVAKAFIDFASSYDVNDLIEAQYFVPVAH</sequence>
<reference evidence="4" key="3">
    <citation type="submission" date="2011-05" db="EMBL/GenBank/DDBJ databases">
        <title>Complete sequence of Methylomonas methanica MC09.</title>
        <authorList>
            <consortium name="US DOE Joint Genome Institute"/>
            <person name="Lucas S."/>
            <person name="Han J."/>
            <person name="Lapidus A."/>
            <person name="Cheng J.-F."/>
            <person name="Goodwin L."/>
            <person name="Pitluck S."/>
            <person name="Peters L."/>
            <person name="Mikhailova N."/>
            <person name="Teshima H."/>
            <person name="Han C."/>
            <person name="Tapia R."/>
            <person name="Land M."/>
            <person name="Hauser L."/>
            <person name="Kyrpides N."/>
            <person name="Ivanova N."/>
            <person name="Pagani I."/>
            <person name="Stein L."/>
            <person name="Woyke T."/>
        </authorList>
    </citation>
    <scope>NUCLEOTIDE SEQUENCE [LARGE SCALE GENOMIC DNA]</scope>
    <source>
        <strain evidence="4">MC09</strain>
    </source>
</reference>
<dbReference type="Gene3D" id="3.40.190.10">
    <property type="entry name" value="Periplasmic binding protein-like II"/>
    <property type="match status" value="2"/>
</dbReference>
<protein>
    <submittedName>
        <fullName evidence="3">Phosphate binding protein</fullName>
    </submittedName>
</protein>